<dbReference type="AlphaFoldDB" id="A0A291M0R1"/>
<dbReference type="GO" id="GO:0006629">
    <property type="term" value="P:lipid metabolic process"/>
    <property type="evidence" value="ECO:0007669"/>
    <property type="project" value="UniProtKB-KW"/>
</dbReference>
<reference evidence="12 13" key="1">
    <citation type="submission" date="2017-05" db="EMBL/GenBank/DDBJ databases">
        <title>Comparative genomic and metabolic analysis of manganese-oxidizing mechanisms in Celeribater manganoxidans DY25T: its adaption to the environment of polymetallic nodule.</title>
        <authorList>
            <person name="Wang X."/>
        </authorList>
    </citation>
    <scope>NUCLEOTIDE SEQUENCE [LARGE SCALE GENOMIC DNA]</scope>
    <source>
        <strain evidence="12 13">DY25</strain>
    </source>
</reference>
<sequence length="269" mass="28741">MLTLRRGRYHARLACGSADLDRALALRARGFGRAAGVSDRDRFDAICHHILIEQVATGDLVGCFRLLPIPSGAAVGDSYAAQHYDLRALGLRSGPMLELGRFCIAPGHRDPDILRLAWGAITALVDADGVEFLFGCSSFAGQEPSRYADALGLLHGRHLAPARLAPRVRAPDVVTLRPRPGAPPPDPRRALQQMPPLLRTYLAMGGWVSDHAVIDRDLGTLHVFTGLEISAIPAARARALRNVVTGRQPARDGSAPASARSAPADAAPR</sequence>
<evidence type="ECO:0000313" key="12">
    <source>
        <dbReference type="EMBL" id="ATI42368.1"/>
    </source>
</evidence>
<evidence type="ECO:0000256" key="4">
    <source>
        <dbReference type="ARBA" id="ARBA00023098"/>
    </source>
</evidence>
<evidence type="ECO:0000256" key="7">
    <source>
        <dbReference type="ARBA" id="ARBA00039058"/>
    </source>
</evidence>
<name>A0A291M0R1_9RHOB</name>
<feature type="region of interest" description="Disordered" evidence="11">
    <location>
        <begin position="246"/>
        <end position="269"/>
    </location>
</feature>
<evidence type="ECO:0000256" key="3">
    <source>
        <dbReference type="ARBA" id="ARBA00022679"/>
    </source>
</evidence>
<dbReference type="KEGG" id="cmag:CBW24_10335"/>
<comment type="catalytic activity">
    <reaction evidence="10">
        <text>a (3R)-hydroxyacyl-[ACP] + L-ornithine = a lyso-ornithine lipid + holo-[ACP] + H(+)</text>
        <dbReference type="Rhea" id="RHEA:20633"/>
        <dbReference type="Rhea" id="RHEA-COMP:9685"/>
        <dbReference type="Rhea" id="RHEA-COMP:9945"/>
        <dbReference type="ChEBI" id="CHEBI:15378"/>
        <dbReference type="ChEBI" id="CHEBI:46911"/>
        <dbReference type="ChEBI" id="CHEBI:64479"/>
        <dbReference type="ChEBI" id="CHEBI:78827"/>
        <dbReference type="ChEBI" id="CHEBI:138482"/>
        <dbReference type="EC" id="2.3.2.30"/>
    </reaction>
    <physiologicalReaction direction="left-to-right" evidence="10">
        <dbReference type="Rhea" id="RHEA:20634"/>
    </physiologicalReaction>
</comment>
<keyword evidence="13" id="KW-1185">Reference proteome</keyword>
<dbReference type="Gene3D" id="3.40.630.30">
    <property type="match status" value="1"/>
</dbReference>
<keyword evidence="4" id="KW-0443">Lipid metabolism</keyword>
<keyword evidence="3 12" id="KW-0808">Transferase</keyword>
<evidence type="ECO:0000256" key="10">
    <source>
        <dbReference type="ARBA" id="ARBA00047785"/>
    </source>
</evidence>
<comment type="pathway">
    <text evidence="1">Lipid metabolism.</text>
</comment>
<evidence type="ECO:0000256" key="8">
    <source>
        <dbReference type="ARBA" id="ARBA00039866"/>
    </source>
</evidence>
<protein>
    <recommendedName>
        <fullName evidence="8">L-ornithine N(alpha)-acyltransferase</fullName>
        <ecNumber evidence="7">2.3.2.30</ecNumber>
    </recommendedName>
</protein>
<feature type="compositionally biased region" description="Low complexity" evidence="11">
    <location>
        <begin position="251"/>
        <end position="269"/>
    </location>
</feature>
<evidence type="ECO:0000256" key="2">
    <source>
        <dbReference type="ARBA" id="ARBA00022516"/>
    </source>
</evidence>
<dbReference type="InterPro" id="IPR052351">
    <property type="entry name" value="Ornithine_N-alpha-AT"/>
</dbReference>
<dbReference type="Pfam" id="PF13444">
    <property type="entry name" value="Acetyltransf_5"/>
    <property type="match status" value="1"/>
</dbReference>
<keyword evidence="2" id="KW-0444">Lipid biosynthesis</keyword>
<evidence type="ECO:0000256" key="5">
    <source>
        <dbReference type="ARBA" id="ARBA00023315"/>
    </source>
</evidence>
<dbReference type="RefSeq" id="WP_097373534.1">
    <property type="nucleotide sequence ID" value="NZ_CP021404.1"/>
</dbReference>
<dbReference type="InterPro" id="IPR016181">
    <property type="entry name" value="Acyl_CoA_acyltransferase"/>
</dbReference>
<comment type="function">
    <text evidence="9">Catalyzes the first step in the biosynthesis of ornithine lipids, which are phosphorus-free membrane lipids. Catalyzes the 3-hydroxyacyl-acyl carrier protein-dependent acylation of ornithine to form lyso-ornithine lipid (LOL).</text>
</comment>
<dbReference type="EMBL" id="CP021404">
    <property type="protein sequence ID" value="ATI42368.1"/>
    <property type="molecule type" value="Genomic_DNA"/>
</dbReference>
<evidence type="ECO:0000256" key="11">
    <source>
        <dbReference type="SAM" id="MobiDB-lite"/>
    </source>
</evidence>
<evidence type="ECO:0000256" key="1">
    <source>
        <dbReference type="ARBA" id="ARBA00005189"/>
    </source>
</evidence>
<evidence type="ECO:0000256" key="6">
    <source>
        <dbReference type="ARBA" id="ARBA00038095"/>
    </source>
</evidence>
<dbReference type="SUPFAM" id="SSF55729">
    <property type="entry name" value="Acyl-CoA N-acyltransferases (Nat)"/>
    <property type="match status" value="1"/>
</dbReference>
<dbReference type="OrthoDB" id="9787072at2"/>
<gene>
    <name evidence="12" type="ORF">CBW24_10335</name>
</gene>
<dbReference type="Proteomes" id="UP000219050">
    <property type="component" value="Chromosome"/>
</dbReference>
<keyword evidence="5 12" id="KW-0012">Acyltransferase</keyword>
<evidence type="ECO:0000256" key="9">
    <source>
        <dbReference type="ARBA" id="ARBA00045724"/>
    </source>
</evidence>
<evidence type="ECO:0000313" key="13">
    <source>
        <dbReference type="Proteomes" id="UP000219050"/>
    </source>
</evidence>
<dbReference type="EC" id="2.3.2.30" evidence="7"/>
<accession>A0A291M0R1</accession>
<comment type="similarity">
    <text evidence="6">Belongs to the acetyltransferase family. OlsB subfamily.</text>
</comment>
<organism evidence="12 13">
    <name type="scientific">Pacificitalea manganoxidans</name>
    <dbReference type="NCBI Taxonomy" id="1411902"/>
    <lineage>
        <taxon>Bacteria</taxon>
        <taxon>Pseudomonadati</taxon>
        <taxon>Pseudomonadota</taxon>
        <taxon>Alphaproteobacteria</taxon>
        <taxon>Rhodobacterales</taxon>
        <taxon>Paracoccaceae</taxon>
        <taxon>Pacificitalea</taxon>
    </lineage>
</organism>
<dbReference type="GO" id="GO:0043810">
    <property type="term" value="F:ornithine-acyl [acyl carrier protein] N-acyltransferase activity"/>
    <property type="evidence" value="ECO:0007669"/>
    <property type="project" value="UniProtKB-EC"/>
</dbReference>
<dbReference type="PANTHER" id="PTHR37323:SF1">
    <property type="entry name" value="L-ORNITHINE N(ALPHA)-ACYLTRANSFERASE"/>
    <property type="match status" value="1"/>
</dbReference>
<dbReference type="PANTHER" id="PTHR37323">
    <property type="entry name" value="GCN5-RELATED N-ACETYLTRANSFERASE"/>
    <property type="match status" value="1"/>
</dbReference>
<proteinExistence type="inferred from homology"/>